<reference evidence="1 2" key="1">
    <citation type="journal article" date="2019" name="Int. J. Syst. Evol. Microbiol.">
        <title>The Global Catalogue of Microorganisms (GCM) 10K type strain sequencing project: providing services to taxonomists for standard genome sequencing and annotation.</title>
        <authorList>
            <consortium name="The Broad Institute Genomics Platform"/>
            <consortium name="The Broad Institute Genome Sequencing Center for Infectious Disease"/>
            <person name="Wu L."/>
            <person name="Ma J."/>
        </authorList>
    </citation>
    <scope>NUCLEOTIDE SEQUENCE [LARGE SCALE GENOMIC DNA]</scope>
    <source>
        <strain evidence="1 2">JCM 15481</strain>
    </source>
</reference>
<evidence type="ECO:0000313" key="1">
    <source>
        <dbReference type="EMBL" id="GAA2110923.1"/>
    </source>
</evidence>
<accession>A0ABN2XG05</accession>
<gene>
    <name evidence="1" type="ORF">GCM10009802_08300</name>
</gene>
<dbReference type="InterPro" id="IPR046609">
    <property type="entry name" value="DUF6668"/>
</dbReference>
<keyword evidence="2" id="KW-1185">Reference proteome</keyword>
<comment type="caution">
    <text evidence="1">The sequence shown here is derived from an EMBL/GenBank/DDBJ whole genome shotgun (WGS) entry which is preliminary data.</text>
</comment>
<protein>
    <submittedName>
        <fullName evidence="1">Uncharacterized protein</fullName>
    </submittedName>
</protein>
<name>A0ABN2XG05_9ACTN</name>
<dbReference type="Proteomes" id="UP001500443">
    <property type="component" value="Unassembled WGS sequence"/>
</dbReference>
<dbReference type="EMBL" id="BAAAPF010000010">
    <property type="protein sequence ID" value="GAA2110923.1"/>
    <property type="molecule type" value="Genomic_DNA"/>
</dbReference>
<proteinExistence type="predicted"/>
<sequence>MNDAAPAAPVPPAPAAPVRPQYGVVPPPAAGLRFAHPDRGARWWWVGCHGGAGVTTLHAAVGAGSDDAGRYWPVPASAGPRYPVVLVARSSAAGLQAAQTAARQWASGQVPVSLLGLVVVADAPGHLPRPLRDLQRLVAGGVPRCWTVPWVEPWRLGEPPAHHLPRELQRAARDLAHLTETG</sequence>
<dbReference type="Pfam" id="PF20373">
    <property type="entry name" value="DUF6668"/>
    <property type="match status" value="1"/>
</dbReference>
<organism evidence="1 2">
    <name type="scientific">Streptomyces synnematoformans</name>
    <dbReference type="NCBI Taxonomy" id="415721"/>
    <lineage>
        <taxon>Bacteria</taxon>
        <taxon>Bacillati</taxon>
        <taxon>Actinomycetota</taxon>
        <taxon>Actinomycetes</taxon>
        <taxon>Kitasatosporales</taxon>
        <taxon>Streptomycetaceae</taxon>
        <taxon>Streptomyces</taxon>
    </lineage>
</organism>
<evidence type="ECO:0000313" key="2">
    <source>
        <dbReference type="Proteomes" id="UP001500443"/>
    </source>
</evidence>